<dbReference type="InterPro" id="IPR011659">
    <property type="entry name" value="WD40"/>
</dbReference>
<name>A0A914Z663_9BILA</name>
<keyword evidence="2" id="KW-1185">Reference proteome</keyword>
<comment type="similarity">
    <text evidence="1">Belongs to the TolB family.</text>
</comment>
<evidence type="ECO:0000313" key="3">
    <source>
        <dbReference type="WBParaSite" id="PSU_v2.g8171.t1"/>
    </source>
</evidence>
<dbReference type="SUPFAM" id="SSF82171">
    <property type="entry name" value="DPP6 N-terminal domain-like"/>
    <property type="match status" value="2"/>
</dbReference>
<proteinExistence type="inferred from homology"/>
<dbReference type="PANTHER" id="PTHR36842">
    <property type="entry name" value="PROTEIN TOLB HOMOLOG"/>
    <property type="match status" value="1"/>
</dbReference>
<dbReference type="WBParaSite" id="PSU_v2.g8171.t1">
    <property type="protein sequence ID" value="PSU_v2.g8171.t1"/>
    <property type="gene ID" value="PSU_v2.g8171"/>
</dbReference>
<dbReference type="AlphaFoldDB" id="A0A914Z663"/>
<dbReference type="InterPro" id="IPR011042">
    <property type="entry name" value="6-blade_b-propeller_TolB-like"/>
</dbReference>
<evidence type="ECO:0000313" key="2">
    <source>
        <dbReference type="Proteomes" id="UP000887577"/>
    </source>
</evidence>
<reference evidence="3" key="1">
    <citation type="submission" date="2022-11" db="UniProtKB">
        <authorList>
            <consortium name="WormBaseParasite"/>
        </authorList>
    </citation>
    <scope>IDENTIFICATION</scope>
</reference>
<dbReference type="PANTHER" id="PTHR36842:SF1">
    <property type="entry name" value="PROTEIN TOLB"/>
    <property type="match status" value="1"/>
</dbReference>
<dbReference type="Proteomes" id="UP000887577">
    <property type="component" value="Unplaced"/>
</dbReference>
<dbReference type="Pfam" id="PF07676">
    <property type="entry name" value="PD40"/>
    <property type="match status" value="3"/>
</dbReference>
<organism evidence="2 3">
    <name type="scientific">Panagrolaimus superbus</name>
    <dbReference type="NCBI Taxonomy" id="310955"/>
    <lineage>
        <taxon>Eukaryota</taxon>
        <taxon>Metazoa</taxon>
        <taxon>Ecdysozoa</taxon>
        <taxon>Nematoda</taxon>
        <taxon>Chromadorea</taxon>
        <taxon>Rhabditida</taxon>
        <taxon>Tylenchina</taxon>
        <taxon>Panagrolaimomorpha</taxon>
        <taxon>Panagrolaimoidea</taxon>
        <taxon>Panagrolaimidae</taxon>
        <taxon>Panagrolaimus</taxon>
    </lineage>
</organism>
<protein>
    <submittedName>
        <fullName evidence="3">Uncharacterized protein</fullName>
    </submittedName>
</protein>
<sequence length="696" mass="77796">MKLLKNKMQYSCFAKKKRAPDGKRVAFGTLGNLKQVYTVSTEIPFSRPHRISTGLGNAMPLDYRPDGDFVYATDAFQYKNLTEAFNATMEGKLLSKNYEIVVTNFLGNFKHRYSTLLPTVIIAVSKNAKYLAVMDNGFQVVDILSGTRTTILTTQGVTSAVFSPNHDRLFFIQTIPGGGSELITAFTNGTGIRSLFKASNEFYALSDVTKDGGNILLTHCKVGMNKINNDDESDSCFLATYNYLTEKMQWIFLSGNRVQGTHASFNNDESKITFVRLDEDDKNDVFISDWMGNSANIINNNNNLKPQRKGKKIISKNIIEGGLKKKAAKSSRYAGFISSNQSSTIVFEGEKHLQNIRQLTFTGQNAEGYFAFQSNSIVYQAAGGDYGSQCDGIYRLNYNPDSEDITPQRLSTGLGSCTCSYLMPDDKRAIFASTFLEANPAKISDPKLGTCNEKKCQSQQAQTDPILKQLCNTSYTWDLHPSYDIFLVDEYGNFLERITDSPGYDAEGAISPDGKLMVFTSIRSGDPEIWIYNFETKKFKQITHDLGYDGGPFFSPDGKKIGFRASRPQTPAEISKYKQLLSYNLVEPNLMELYTINVDGSGIRRINKLGNSNWSPFYLNDNRRIVFSSNMGQQTFGIFNLYVINDDGTGLEQVTNSNGFEAFPMMSRDGRFLIWGSSRGAKASTDLNLFIAQWID</sequence>
<evidence type="ECO:0000256" key="1">
    <source>
        <dbReference type="ARBA" id="ARBA00009820"/>
    </source>
</evidence>
<accession>A0A914Z663</accession>
<dbReference type="Gene3D" id="2.120.10.30">
    <property type="entry name" value="TolB, C-terminal domain"/>
    <property type="match status" value="2"/>
</dbReference>